<dbReference type="InterPro" id="IPR014043">
    <property type="entry name" value="Acyl_transferase_dom"/>
</dbReference>
<dbReference type="Pfam" id="PF00698">
    <property type="entry name" value="Acyl_transf_1"/>
    <property type="match status" value="1"/>
</dbReference>
<keyword evidence="6" id="KW-1185">Reference proteome</keyword>
<evidence type="ECO:0000256" key="2">
    <source>
        <dbReference type="ARBA" id="ARBA00022553"/>
    </source>
</evidence>
<dbReference type="PANTHER" id="PTHR43775">
    <property type="entry name" value="FATTY ACID SYNTHASE"/>
    <property type="match status" value="1"/>
</dbReference>
<comment type="caution">
    <text evidence="5">The sequence shown here is derived from an EMBL/GenBank/DDBJ whole genome shotgun (WGS) entry which is preliminary data.</text>
</comment>
<dbReference type="AlphaFoldDB" id="A0AAN7B3L9"/>
<accession>A0AAN7B3L9</accession>
<name>A0AAN7B3L9_9PEZI</name>
<reference evidence="5" key="2">
    <citation type="submission" date="2023-05" db="EMBL/GenBank/DDBJ databases">
        <authorList>
            <consortium name="Lawrence Berkeley National Laboratory"/>
            <person name="Steindorff A."/>
            <person name="Hensen N."/>
            <person name="Bonometti L."/>
            <person name="Westerberg I."/>
            <person name="Brannstrom I.O."/>
            <person name="Guillou S."/>
            <person name="Cros-Aarteil S."/>
            <person name="Calhoun S."/>
            <person name="Haridas S."/>
            <person name="Kuo A."/>
            <person name="Mondo S."/>
            <person name="Pangilinan J."/>
            <person name="Riley R."/>
            <person name="Labutti K."/>
            <person name="Andreopoulos B."/>
            <person name="Lipzen A."/>
            <person name="Chen C."/>
            <person name="Yanf M."/>
            <person name="Daum C."/>
            <person name="Ng V."/>
            <person name="Clum A."/>
            <person name="Ohm R."/>
            <person name="Martin F."/>
            <person name="Silar P."/>
            <person name="Natvig D."/>
            <person name="Lalanne C."/>
            <person name="Gautier V."/>
            <person name="Ament-Velasquez S.L."/>
            <person name="Kruys A."/>
            <person name="Hutchinson M.I."/>
            <person name="Powell A.J."/>
            <person name="Barry K."/>
            <person name="Miller A.N."/>
            <person name="Grigoriev I.V."/>
            <person name="Debuchy R."/>
            <person name="Gladieux P."/>
            <person name="Thoren M.H."/>
            <person name="Johannesson H."/>
        </authorList>
    </citation>
    <scope>NUCLEOTIDE SEQUENCE</scope>
    <source>
        <strain evidence="5">PSN293</strain>
    </source>
</reference>
<gene>
    <name evidence="5" type="ORF">QBC37DRAFT_299683</name>
</gene>
<proteinExistence type="predicted"/>
<dbReference type="SUPFAM" id="SSF52151">
    <property type="entry name" value="FabD/lysophospholipase-like"/>
    <property type="match status" value="1"/>
</dbReference>
<dbReference type="InterPro" id="IPR001227">
    <property type="entry name" value="Ac_transferase_dom_sf"/>
</dbReference>
<keyword evidence="1" id="KW-0596">Phosphopantetheine</keyword>
<evidence type="ECO:0000313" key="6">
    <source>
        <dbReference type="Proteomes" id="UP001301769"/>
    </source>
</evidence>
<dbReference type="GO" id="GO:0044550">
    <property type="term" value="P:secondary metabolite biosynthetic process"/>
    <property type="evidence" value="ECO:0007669"/>
    <property type="project" value="TreeGrafter"/>
</dbReference>
<organism evidence="5 6">
    <name type="scientific">Rhypophila decipiens</name>
    <dbReference type="NCBI Taxonomy" id="261697"/>
    <lineage>
        <taxon>Eukaryota</taxon>
        <taxon>Fungi</taxon>
        <taxon>Dikarya</taxon>
        <taxon>Ascomycota</taxon>
        <taxon>Pezizomycotina</taxon>
        <taxon>Sordariomycetes</taxon>
        <taxon>Sordariomycetidae</taxon>
        <taxon>Sordariales</taxon>
        <taxon>Naviculisporaceae</taxon>
        <taxon>Rhypophila</taxon>
    </lineage>
</organism>
<keyword evidence="3" id="KW-0808">Transferase</keyword>
<dbReference type="SMART" id="SM00827">
    <property type="entry name" value="PKS_AT"/>
    <property type="match status" value="1"/>
</dbReference>
<protein>
    <recommendedName>
        <fullName evidence="4">Malonyl-CoA:ACP transacylase (MAT) domain-containing protein</fullName>
    </recommendedName>
</protein>
<evidence type="ECO:0000256" key="1">
    <source>
        <dbReference type="ARBA" id="ARBA00022450"/>
    </source>
</evidence>
<dbReference type="InterPro" id="IPR016035">
    <property type="entry name" value="Acyl_Trfase/lysoPLipase"/>
</dbReference>
<dbReference type="PANTHER" id="PTHR43775:SF20">
    <property type="entry name" value="HYBRID PKS-NRPS SYNTHETASE APDA"/>
    <property type="match status" value="1"/>
</dbReference>
<evidence type="ECO:0000256" key="3">
    <source>
        <dbReference type="ARBA" id="ARBA00022679"/>
    </source>
</evidence>
<evidence type="ECO:0000259" key="4">
    <source>
        <dbReference type="SMART" id="SM00827"/>
    </source>
</evidence>
<feature type="domain" description="Malonyl-CoA:ACP transacylase (MAT)" evidence="4">
    <location>
        <begin position="4"/>
        <end position="179"/>
    </location>
</feature>
<reference evidence="5" key="1">
    <citation type="journal article" date="2023" name="Mol. Phylogenet. Evol.">
        <title>Genome-scale phylogeny and comparative genomics of the fungal order Sordariales.</title>
        <authorList>
            <person name="Hensen N."/>
            <person name="Bonometti L."/>
            <person name="Westerberg I."/>
            <person name="Brannstrom I.O."/>
            <person name="Guillou S."/>
            <person name="Cros-Aarteil S."/>
            <person name="Calhoun S."/>
            <person name="Haridas S."/>
            <person name="Kuo A."/>
            <person name="Mondo S."/>
            <person name="Pangilinan J."/>
            <person name="Riley R."/>
            <person name="LaButti K."/>
            <person name="Andreopoulos B."/>
            <person name="Lipzen A."/>
            <person name="Chen C."/>
            <person name="Yan M."/>
            <person name="Daum C."/>
            <person name="Ng V."/>
            <person name="Clum A."/>
            <person name="Steindorff A."/>
            <person name="Ohm R.A."/>
            <person name="Martin F."/>
            <person name="Silar P."/>
            <person name="Natvig D.O."/>
            <person name="Lalanne C."/>
            <person name="Gautier V."/>
            <person name="Ament-Velasquez S.L."/>
            <person name="Kruys A."/>
            <person name="Hutchinson M.I."/>
            <person name="Powell A.J."/>
            <person name="Barry K."/>
            <person name="Miller A.N."/>
            <person name="Grigoriev I.V."/>
            <person name="Debuchy R."/>
            <person name="Gladieux P."/>
            <person name="Hiltunen Thoren M."/>
            <person name="Johannesson H."/>
        </authorList>
    </citation>
    <scope>NUCLEOTIDE SEQUENCE</scope>
    <source>
        <strain evidence="5">PSN293</strain>
    </source>
</reference>
<dbReference type="InterPro" id="IPR050091">
    <property type="entry name" value="PKS_NRPS_Biosynth_Enz"/>
</dbReference>
<evidence type="ECO:0000313" key="5">
    <source>
        <dbReference type="EMBL" id="KAK4206995.1"/>
    </source>
</evidence>
<dbReference type="Gene3D" id="3.40.366.10">
    <property type="entry name" value="Malonyl-Coenzyme A Acyl Carrier Protein, domain 2"/>
    <property type="match status" value="1"/>
</dbReference>
<dbReference type="GO" id="GO:0004312">
    <property type="term" value="F:fatty acid synthase activity"/>
    <property type="evidence" value="ECO:0007669"/>
    <property type="project" value="TreeGrafter"/>
</dbReference>
<dbReference type="EMBL" id="MU858330">
    <property type="protein sequence ID" value="KAK4206995.1"/>
    <property type="molecule type" value="Genomic_DNA"/>
</dbReference>
<dbReference type="GO" id="GO:0006633">
    <property type="term" value="P:fatty acid biosynthetic process"/>
    <property type="evidence" value="ECO:0007669"/>
    <property type="project" value="TreeGrafter"/>
</dbReference>
<sequence length="208" mass="23158">MPGIFNGQCAQWPAMGSQLLKRLPAAEFSQPLYNAIQIILQIMQDEGKLARPLKVDRAYHPHHIHTYTPTHVDALQACQIRNPKPTLSQGTKQISSVTGRLIENLAGFNEALESRYWDDNMAQSVLFSQAVEHAMMGPFMAIIEVGPHPALRSPVLETIRSVPANVAEGNDDVLSVSKMLGSLWELFESRAFQVHFMRFDEMMGDASG</sequence>
<dbReference type="Proteomes" id="UP001301769">
    <property type="component" value="Unassembled WGS sequence"/>
</dbReference>
<keyword evidence="2" id="KW-0597">Phosphoprotein</keyword>